<dbReference type="EMBL" id="VDCS01000013">
    <property type="protein sequence ID" value="TNJ42524.1"/>
    <property type="molecule type" value="Genomic_DNA"/>
</dbReference>
<protein>
    <submittedName>
        <fullName evidence="3">DUF4955 domain-containing protein</fullName>
    </submittedName>
</protein>
<evidence type="ECO:0000259" key="1">
    <source>
        <dbReference type="Pfam" id="PF12708"/>
    </source>
</evidence>
<evidence type="ECO:0000259" key="2">
    <source>
        <dbReference type="Pfam" id="PF16315"/>
    </source>
</evidence>
<dbReference type="Gene3D" id="2.160.20.10">
    <property type="entry name" value="Single-stranded right-handed beta-helix, Pectin lyase-like"/>
    <property type="match status" value="2"/>
</dbReference>
<dbReference type="AlphaFoldDB" id="A0A5C4SG18"/>
<dbReference type="RefSeq" id="WP_139698307.1">
    <property type="nucleotide sequence ID" value="NZ_CP074074.1"/>
</dbReference>
<evidence type="ECO:0000313" key="3">
    <source>
        <dbReference type="EMBL" id="TNJ42524.1"/>
    </source>
</evidence>
<sequence length="516" mass="58204">MKRYLLLTIICVWSCYSSFSQQSNLWEAYKKAQKNGKEAILPNFAYAGYKFSEEDIPYVHHKVFNVLDFGAQPNDEVSDKHAIKLAVDAAIKNGSGVIYFPRGKYYINTQKDDQSSILITTSNIVFRGEDQENTVLFFDKDLPPEDPDKLWTCPYAIKATSKGQDEFLSNILSDSKRETFNITVEDASQIKEGDWLSIQLTNNDKGLVDEDIAPLEVDKAWTSLLTKGVVVNEKHQVASVQGNEITLVSPMHYNIKAKHGWKVFRFSNIENIGFENLTFEGHWTKEFVHHKSAQHDGGWSILSISKATNSWIKNCVFKNVNRAASISFSAACTVLNVKIEGAIGHSAIHASRSTEILIANCNDMAGMHHSFGVDGYASGTVIWRSKYPAHTCFEAHASQPRCTLLDNVEGGFFQGRAGGARSNLPNHGRYLVLWNYKEIDEAEEHFRFVAHDTWYWRIVPPIIVGFHGAGTTFKQDEVQVLESLGTPVKPESLFEAQLKMRLGKTPRWIKNLRSKQ</sequence>
<dbReference type="OrthoDB" id="188639at2"/>
<reference evidence="3 4" key="1">
    <citation type="submission" date="2019-05" db="EMBL/GenBank/DDBJ databases">
        <title>Tamlana fucoidanivorans sp. nov., isolated from the surface of algae collected from Fujian province in China.</title>
        <authorList>
            <person name="Li J."/>
        </authorList>
    </citation>
    <scope>NUCLEOTIDE SEQUENCE [LARGE SCALE GENOMIC DNA]</scope>
    <source>
        <strain evidence="3 4">CW2-9</strain>
    </source>
</reference>
<evidence type="ECO:0000313" key="4">
    <source>
        <dbReference type="Proteomes" id="UP000308713"/>
    </source>
</evidence>
<dbReference type="InterPro" id="IPR011050">
    <property type="entry name" value="Pectin_lyase_fold/virulence"/>
</dbReference>
<gene>
    <name evidence="3" type="ORF">FGF67_13585</name>
</gene>
<proteinExistence type="predicted"/>
<keyword evidence="4" id="KW-1185">Reference proteome</keyword>
<organism evidence="3 4">
    <name type="scientific">Allotamlana fucoidanivorans</name>
    <dbReference type="NCBI Taxonomy" id="2583814"/>
    <lineage>
        <taxon>Bacteria</taxon>
        <taxon>Pseudomonadati</taxon>
        <taxon>Bacteroidota</taxon>
        <taxon>Flavobacteriia</taxon>
        <taxon>Flavobacteriales</taxon>
        <taxon>Flavobacteriaceae</taxon>
        <taxon>Allotamlana</taxon>
    </lineage>
</organism>
<name>A0A5C4SG18_9FLAO</name>
<dbReference type="InterPro" id="IPR012334">
    <property type="entry name" value="Pectin_lyas_fold"/>
</dbReference>
<dbReference type="Proteomes" id="UP000308713">
    <property type="component" value="Unassembled WGS sequence"/>
</dbReference>
<accession>A0A5C4SG18</accession>
<feature type="domain" description="Rhamnogalacturonase A/B/Epimerase-like pectate lyase" evidence="1">
    <location>
        <begin position="64"/>
        <end position="136"/>
    </location>
</feature>
<dbReference type="Pfam" id="PF12708">
    <property type="entry name" value="Pect-lyase_RHGA_epim"/>
    <property type="match status" value="1"/>
</dbReference>
<dbReference type="InterPro" id="IPR032532">
    <property type="entry name" value="DUF4955"/>
</dbReference>
<dbReference type="InterPro" id="IPR024535">
    <property type="entry name" value="RHGA/B-epi-like_pectate_lyase"/>
</dbReference>
<dbReference type="SUPFAM" id="SSF51126">
    <property type="entry name" value="Pectin lyase-like"/>
    <property type="match status" value="1"/>
</dbReference>
<comment type="caution">
    <text evidence="3">The sequence shown here is derived from an EMBL/GenBank/DDBJ whole genome shotgun (WGS) entry which is preliminary data.</text>
</comment>
<feature type="domain" description="DUF4955" evidence="2">
    <location>
        <begin position="366"/>
        <end position="512"/>
    </location>
</feature>
<dbReference type="Pfam" id="PF16315">
    <property type="entry name" value="DUF4955"/>
    <property type="match status" value="1"/>
</dbReference>